<sequence length="135" mass="15034">MKLYKFKPHKEPDDSSDKDKVTPKPKPKPKPKAPPIKTLATSTATTRKLAVTRHLAYLHPTSTLKVGTLSANIKRVVPIEGDIQRDVIHCLRDAVSQAARTKRAGQRAIGRFVEHVNKNGPGPDDRQFLDLLCPR</sequence>
<organism evidence="2 3">
    <name type="scientific">Entomortierella chlamydospora</name>
    <dbReference type="NCBI Taxonomy" id="101097"/>
    <lineage>
        <taxon>Eukaryota</taxon>
        <taxon>Fungi</taxon>
        <taxon>Fungi incertae sedis</taxon>
        <taxon>Mucoromycota</taxon>
        <taxon>Mortierellomycotina</taxon>
        <taxon>Mortierellomycetes</taxon>
        <taxon>Mortierellales</taxon>
        <taxon>Mortierellaceae</taxon>
        <taxon>Entomortierella</taxon>
    </lineage>
</organism>
<feature type="compositionally biased region" description="Basic and acidic residues" evidence="1">
    <location>
        <begin position="9"/>
        <end position="22"/>
    </location>
</feature>
<name>A0A9P6SR49_9FUNG</name>
<keyword evidence="3" id="KW-1185">Reference proteome</keyword>
<accession>A0A9P6SR49</accession>
<reference evidence="2" key="1">
    <citation type="journal article" date="2020" name="Fungal Divers.">
        <title>Resolving the Mortierellaceae phylogeny through synthesis of multi-gene phylogenetics and phylogenomics.</title>
        <authorList>
            <person name="Vandepol N."/>
            <person name="Liber J."/>
            <person name="Desiro A."/>
            <person name="Na H."/>
            <person name="Kennedy M."/>
            <person name="Barry K."/>
            <person name="Grigoriev I.V."/>
            <person name="Miller A.N."/>
            <person name="O'Donnell K."/>
            <person name="Stajich J.E."/>
            <person name="Bonito G."/>
        </authorList>
    </citation>
    <scope>NUCLEOTIDE SEQUENCE</scope>
    <source>
        <strain evidence="2">NRRL 2769</strain>
    </source>
</reference>
<comment type="caution">
    <text evidence="2">The sequence shown here is derived from an EMBL/GenBank/DDBJ whole genome shotgun (WGS) entry which is preliminary data.</text>
</comment>
<dbReference type="Proteomes" id="UP000703661">
    <property type="component" value="Unassembled WGS sequence"/>
</dbReference>
<dbReference type="EMBL" id="JAAAID010005140">
    <property type="protein sequence ID" value="KAF9991549.1"/>
    <property type="molecule type" value="Genomic_DNA"/>
</dbReference>
<feature type="non-terminal residue" evidence="2">
    <location>
        <position position="135"/>
    </location>
</feature>
<gene>
    <name evidence="2" type="ORF">BGZ80_009051</name>
</gene>
<evidence type="ECO:0000313" key="2">
    <source>
        <dbReference type="EMBL" id="KAF9991549.1"/>
    </source>
</evidence>
<proteinExistence type="predicted"/>
<dbReference type="AlphaFoldDB" id="A0A9P6SR49"/>
<evidence type="ECO:0000256" key="1">
    <source>
        <dbReference type="SAM" id="MobiDB-lite"/>
    </source>
</evidence>
<feature type="region of interest" description="Disordered" evidence="1">
    <location>
        <begin position="1"/>
        <end position="38"/>
    </location>
</feature>
<protein>
    <submittedName>
        <fullName evidence="2">Uncharacterized protein</fullName>
    </submittedName>
</protein>
<evidence type="ECO:0000313" key="3">
    <source>
        <dbReference type="Proteomes" id="UP000703661"/>
    </source>
</evidence>